<dbReference type="EMBL" id="GGEC01060665">
    <property type="protein sequence ID" value="MBX41149.1"/>
    <property type="molecule type" value="Transcribed_RNA"/>
</dbReference>
<accession>A0A2P2NFD6</accession>
<sequence>MHCALKRAKPPYMSACFSLVGKWHVNCFQQVLPRASQASFFICLS</sequence>
<proteinExistence type="predicted"/>
<reference evidence="1" key="1">
    <citation type="submission" date="2018-02" db="EMBL/GenBank/DDBJ databases">
        <title>Rhizophora mucronata_Transcriptome.</title>
        <authorList>
            <person name="Meera S.P."/>
            <person name="Sreeshan A."/>
            <person name="Augustine A."/>
        </authorList>
    </citation>
    <scope>NUCLEOTIDE SEQUENCE</scope>
    <source>
        <tissue evidence="1">Leaf</tissue>
    </source>
</reference>
<evidence type="ECO:0000313" key="1">
    <source>
        <dbReference type="EMBL" id="MBX41149.1"/>
    </source>
</evidence>
<dbReference type="AlphaFoldDB" id="A0A2P2NFD6"/>
<name>A0A2P2NFD6_RHIMU</name>
<protein>
    <submittedName>
        <fullName evidence="1">Uncharacterized protein</fullName>
    </submittedName>
</protein>
<organism evidence="1">
    <name type="scientific">Rhizophora mucronata</name>
    <name type="common">Asiatic mangrove</name>
    <dbReference type="NCBI Taxonomy" id="61149"/>
    <lineage>
        <taxon>Eukaryota</taxon>
        <taxon>Viridiplantae</taxon>
        <taxon>Streptophyta</taxon>
        <taxon>Embryophyta</taxon>
        <taxon>Tracheophyta</taxon>
        <taxon>Spermatophyta</taxon>
        <taxon>Magnoliopsida</taxon>
        <taxon>eudicotyledons</taxon>
        <taxon>Gunneridae</taxon>
        <taxon>Pentapetalae</taxon>
        <taxon>rosids</taxon>
        <taxon>fabids</taxon>
        <taxon>Malpighiales</taxon>
        <taxon>Rhizophoraceae</taxon>
        <taxon>Rhizophora</taxon>
    </lineage>
</organism>